<dbReference type="PRINTS" id="PR00608">
    <property type="entry name" value="CYTCHROMECII"/>
</dbReference>
<feature type="binding site" description="axial binding residue" evidence="6">
    <location>
        <position position="147"/>
    </location>
    <ligand>
        <name>heme c</name>
        <dbReference type="ChEBI" id="CHEBI:61717"/>
    </ligand>
    <ligandPart>
        <name>Fe</name>
        <dbReference type="ChEBI" id="CHEBI:18248"/>
    </ligandPart>
</feature>
<dbReference type="InterPro" id="IPR012127">
    <property type="entry name" value="Cyt_c_prime"/>
</dbReference>
<dbReference type="GO" id="GO:0042597">
    <property type="term" value="C:periplasmic space"/>
    <property type="evidence" value="ECO:0007669"/>
    <property type="project" value="InterPro"/>
</dbReference>
<keyword evidence="3 6" id="KW-0479">Metal-binding</keyword>
<keyword evidence="2 7" id="KW-0349">Heme</keyword>
<keyword evidence="4" id="KW-0249">Electron transport</keyword>
<keyword evidence="5 6" id="KW-0408">Iron</keyword>
<dbReference type="Proteomes" id="UP000325134">
    <property type="component" value="Unassembled WGS sequence"/>
</dbReference>
<feature type="signal peptide" evidence="8">
    <location>
        <begin position="1"/>
        <end position="23"/>
    </location>
</feature>
<protein>
    <submittedName>
        <fullName evidence="9">Cytochrome c556</fullName>
    </submittedName>
</protein>
<keyword evidence="1" id="KW-0813">Transport</keyword>
<dbReference type="InterPro" id="IPR002321">
    <property type="entry name" value="Cyt_c_II"/>
</dbReference>
<dbReference type="OrthoDB" id="7596534at2"/>
<evidence type="ECO:0000256" key="7">
    <source>
        <dbReference type="PIRSR" id="PIRSR000027-2"/>
    </source>
</evidence>
<evidence type="ECO:0000313" key="10">
    <source>
        <dbReference type="Proteomes" id="UP000325134"/>
    </source>
</evidence>
<dbReference type="InterPro" id="IPR010980">
    <property type="entry name" value="Cyt_c/b562"/>
</dbReference>
<reference evidence="9 10" key="1">
    <citation type="submission" date="2016-11" db="EMBL/GenBank/DDBJ databases">
        <authorList>
            <person name="Varghese N."/>
            <person name="Submissions S."/>
        </authorList>
    </citation>
    <scope>NUCLEOTIDE SEQUENCE [LARGE SCALE GENOMIC DNA]</scope>
    <source>
        <strain evidence="9 10">DSM 29341</strain>
    </source>
</reference>
<comment type="PTM">
    <text evidence="7">Binds 1 heme group per subunit.</text>
</comment>
<evidence type="ECO:0000256" key="3">
    <source>
        <dbReference type="ARBA" id="ARBA00022723"/>
    </source>
</evidence>
<gene>
    <name evidence="9" type="ORF">SAMN05444279_10254</name>
</gene>
<dbReference type="PROSITE" id="PS51009">
    <property type="entry name" value="CYTCII"/>
    <property type="match status" value="1"/>
</dbReference>
<evidence type="ECO:0000256" key="6">
    <source>
        <dbReference type="PIRSR" id="PIRSR000027-1"/>
    </source>
</evidence>
<feature type="chain" id="PRO_5013200209" evidence="8">
    <location>
        <begin position="24"/>
        <end position="155"/>
    </location>
</feature>
<sequence>MTKYLSFAAAGLLTVAIVGTSMAQEAKNPAVKARQSLMSLYAFNIGQLGAMAKGEAEYNAEAAAAAASNLATLTQVDQSAMWPAGTDNAADPSSRALPAIWQNFPDVSAKGQALAEAAVAMQAAAGQDLDALKAAMGPLGGACSACHKAYRAPKE</sequence>
<keyword evidence="8" id="KW-0732">Signal</keyword>
<feature type="binding site" description="covalent" evidence="7">
    <location>
        <position position="146"/>
    </location>
    <ligand>
        <name>heme c</name>
        <dbReference type="ChEBI" id="CHEBI:61717"/>
    </ligand>
</feature>
<name>A0A1M4T7W2_9RHOB</name>
<dbReference type="SUPFAM" id="SSF47175">
    <property type="entry name" value="Cytochromes"/>
    <property type="match status" value="1"/>
</dbReference>
<dbReference type="Gene3D" id="1.20.120.10">
    <property type="entry name" value="Cytochrome c/b562"/>
    <property type="match status" value="1"/>
</dbReference>
<evidence type="ECO:0000313" key="9">
    <source>
        <dbReference type="EMBL" id="SHE40500.1"/>
    </source>
</evidence>
<evidence type="ECO:0000256" key="1">
    <source>
        <dbReference type="ARBA" id="ARBA00022448"/>
    </source>
</evidence>
<evidence type="ECO:0000256" key="4">
    <source>
        <dbReference type="ARBA" id="ARBA00022982"/>
    </source>
</evidence>
<dbReference type="PIRSF" id="PIRSF000027">
    <property type="entry name" value="Cytc_c_prime"/>
    <property type="match status" value="1"/>
</dbReference>
<dbReference type="Pfam" id="PF01322">
    <property type="entry name" value="Cytochrom_C_2"/>
    <property type="match status" value="1"/>
</dbReference>
<proteinExistence type="predicted"/>
<dbReference type="InterPro" id="IPR015984">
    <property type="entry name" value="Cyt_c_prime_subgr"/>
</dbReference>
<dbReference type="GO" id="GO:0020037">
    <property type="term" value="F:heme binding"/>
    <property type="evidence" value="ECO:0007669"/>
    <property type="project" value="InterPro"/>
</dbReference>
<dbReference type="EMBL" id="FQVK01000002">
    <property type="protein sequence ID" value="SHE40500.1"/>
    <property type="molecule type" value="Genomic_DNA"/>
</dbReference>
<evidence type="ECO:0000256" key="2">
    <source>
        <dbReference type="ARBA" id="ARBA00022617"/>
    </source>
</evidence>
<accession>A0A1M4T7W2</accession>
<keyword evidence="10" id="KW-1185">Reference proteome</keyword>
<organism evidence="9 10">
    <name type="scientific">Ruegeria intermedia</name>
    <dbReference type="NCBI Taxonomy" id="996115"/>
    <lineage>
        <taxon>Bacteria</taxon>
        <taxon>Pseudomonadati</taxon>
        <taxon>Pseudomonadota</taxon>
        <taxon>Alphaproteobacteria</taxon>
        <taxon>Rhodobacterales</taxon>
        <taxon>Roseobacteraceae</taxon>
        <taxon>Ruegeria</taxon>
    </lineage>
</organism>
<feature type="binding site" description="covalent" evidence="7">
    <location>
        <position position="143"/>
    </location>
    <ligand>
        <name>heme c</name>
        <dbReference type="ChEBI" id="CHEBI:61717"/>
    </ligand>
</feature>
<dbReference type="GO" id="GO:0022900">
    <property type="term" value="P:electron transport chain"/>
    <property type="evidence" value="ECO:0007669"/>
    <property type="project" value="InterPro"/>
</dbReference>
<dbReference type="GO" id="GO:0009055">
    <property type="term" value="F:electron transfer activity"/>
    <property type="evidence" value="ECO:0007669"/>
    <property type="project" value="InterPro"/>
</dbReference>
<dbReference type="AlphaFoldDB" id="A0A1M4T7W2"/>
<dbReference type="RefSeq" id="WP_149774376.1">
    <property type="nucleotide sequence ID" value="NZ_FQVK01000002.1"/>
</dbReference>
<dbReference type="GO" id="GO:0005506">
    <property type="term" value="F:iron ion binding"/>
    <property type="evidence" value="ECO:0007669"/>
    <property type="project" value="InterPro"/>
</dbReference>
<evidence type="ECO:0000256" key="5">
    <source>
        <dbReference type="ARBA" id="ARBA00023004"/>
    </source>
</evidence>
<evidence type="ECO:0000256" key="8">
    <source>
        <dbReference type="SAM" id="SignalP"/>
    </source>
</evidence>